<evidence type="ECO:0000313" key="7">
    <source>
        <dbReference type="Proteomes" id="UP000598775"/>
    </source>
</evidence>
<dbReference type="PROSITE" id="PS00687">
    <property type="entry name" value="ALDEHYDE_DEHYDR_GLU"/>
    <property type="match status" value="1"/>
</dbReference>
<dbReference type="PANTHER" id="PTHR42804:SF1">
    <property type="entry name" value="ALDEHYDE DEHYDROGENASE-RELATED"/>
    <property type="match status" value="1"/>
</dbReference>
<dbReference type="InterPro" id="IPR016163">
    <property type="entry name" value="Ald_DH_C"/>
</dbReference>
<feature type="active site" evidence="3">
    <location>
        <position position="256"/>
    </location>
</feature>
<organism evidence="6 7">
    <name type="scientific">Subtercola lobariae</name>
    <dbReference type="NCBI Taxonomy" id="1588641"/>
    <lineage>
        <taxon>Bacteria</taxon>
        <taxon>Bacillati</taxon>
        <taxon>Actinomycetota</taxon>
        <taxon>Actinomycetes</taxon>
        <taxon>Micrococcales</taxon>
        <taxon>Microbacteriaceae</taxon>
        <taxon>Subtercola</taxon>
    </lineage>
</organism>
<keyword evidence="7" id="KW-1185">Reference proteome</keyword>
<gene>
    <name evidence="6" type="ORF">GCM10011399_27520</name>
</gene>
<evidence type="ECO:0000256" key="4">
    <source>
        <dbReference type="RuleBase" id="RU003345"/>
    </source>
</evidence>
<sequence>MPHTAVDHRSLFIGGEWVAPHSTTRISVRSANTGEIIGGVPSADQSDIYRAVAAARRAFDDPTGWSTWAPSERTAVLARFAEALDRRADLMAETISVQNGMPIFLSKLTDSRFASQLLSYYAALAESGDDEEMRASSSGGRTLVRKVAVGVVAAIVPWNFPNIMAALKYAPAFAAGCTVVIKPSPETVLDAILVAEAAAEAGFPPGVINIVSGGAQTGIDLVEHPDVDKVSFTGSTATGRAIGEISGRLLRPVTLELGGKSAAIILDDANLDMAAIGAQFVPALFANNGQTCFLTSRVLAPRSRYDEVVDVVTRVARSLRVGDSLDPQTQIGPLVSERQRNRVEALITGAIADGARLTAGGGRPAGQEAGWFVEPTVLADVDNASEIAQEEIFGPVVTITPYDDDDHAVRLANDSHYGLAGSIWTTHHSRGIAIAKRLVTGTVGINGYEADVFSPTTMIKASGIGVKFGPEALASYQRYQSVYL</sequence>
<proteinExistence type="inferred from homology"/>
<dbReference type="EMBL" id="BMGP01000005">
    <property type="protein sequence ID" value="GGF32884.1"/>
    <property type="molecule type" value="Genomic_DNA"/>
</dbReference>
<dbReference type="InterPro" id="IPR029510">
    <property type="entry name" value="Ald_DH_CS_GLU"/>
</dbReference>
<dbReference type="GO" id="GO:0016620">
    <property type="term" value="F:oxidoreductase activity, acting on the aldehyde or oxo group of donors, NAD or NADP as acceptor"/>
    <property type="evidence" value="ECO:0007669"/>
    <property type="project" value="InterPro"/>
</dbReference>
<comment type="similarity">
    <text evidence="1 4">Belongs to the aldehyde dehydrogenase family.</text>
</comment>
<dbReference type="Pfam" id="PF00171">
    <property type="entry name" value="Aldedh"/>
    <property type="match status" value="1"/>
</dbReference>
<comment type="caution">
    <text evidence="6">The sequence shown here is derived from an EMBL/GenBank/DDBJ whole genome shotgun (WGS) entry which is preliminary data.</text>
</comment>
<feature type="domain" description="Aldehyde dehydrogenase" evidence="5">
    <location>
        <begin position="17"/>
        <end position="482"/>
    </location>
</feature>
<dbReference type="FunFam" id="3.40.605.10:FF:000007">
    <property type="entry name" value="NAD/NADP-dependent betaine aldehyde dehydrogenase"/>
    <property type="match status" value="1"/>
</dbReference>
<keyword evidence="2 4" id="KW-0560">Oxidoreductase</keyword>
<dbReference type="CDD" id="cd07139">
    <property type="entry name" value="ALDH_AldA-Rv0768"/>
    <property type="match status" value="1"/>
</dbReference>
<evidence type="ECO:0000256" key="1">
    <source>
        <dbReference type="ARBA" id="ARBA00009986"/>
    </source>
</evidence>
<evidence type="ECO:0000256" key="3">
    <source>
        <dbReference type="PROSITE-ProRule" id="PRU10007"/>
    </source>
</evidence>
<dbReference type="FunFam" id="3.40.309.10:FF:000009">
    <property type="entry name" value="Aldehyde dehydrogenase A"/>
    <property type="match status" value="1"/>
</dbReference>
<name>A0A917BA36_9MICO</name>
<dbReference type="Gene3D" id="3.40.605.10">
    <property type="entry name" value="Aldehyde Dehydrogenase, Chain A, domain 1"/>
    <property type="match status" value="1"/>
</dbReference>
<evidence type="ECO:0000313" key="6">
    <source>
        <dbReference type="EMBL" id="GGF32884.1"/>
    </source>
</evidence>
<evidence type="ECO:0000259" key="5">
    <source>
        <dbReference type="Pfam" id="PF00171"/>
    </source>
</evidence>
<protein>
    <submittedName>
        <fullName evidence="6">Aldehyde dehydrogenase</fullName>
    </submittedName>
</protein>
<dbReference type="RefSeq" id="WP_188679189.1">
    <property type="nucleotide sequence ID" value="NZ_BMGP01000005.1"/>
</dbReference>
<dbReference type="InterPro" id="IPR015590">
    <property type="entry name" value="Aldehyde_DH_dom"/>
</dbReference>
<dbReference type="InterPro" id="IPR016162">
    <property type="entry name" value="Ald_DH_N"/>
</dbReference>
<reference evidence="6 7" key="1">
    <citation type="journal article" date="2014" name="Int. J. Syst. Evol. Microbiol.">
        <title>Complete genome sequence of Corynebacterium casei LMG S-19264T (=DSM 44701T), isolated from a smear-ripened cheese.</title>
        <authorList>
            <consortium name="US DOE Joint Genome Institute (JGI-PGF)"/>
            <person name="Walter F."/>
            <person name="Albersmeier A."/>
            <person name="Kalinowski J."/>
            <person name="Ruckert C."/>
        </authorList>
    </citation>
    <scope>NUCLEOTIDE SEQUENCE [LARGE SCALE GENOMIC DNA]</scope>
    <source>
        <strain evidence="6 7">CGMCC 1.12976</strain>
    </source>
</reference>
<evidence type="ECO:0000256" key="2">
    <source>
        <dbReference type="ARBA" id="ARBA00023002"/>
    </source>
</evidence>
<dbReference type="Gene3D" id="3.40.309.10">
    <property type="entry name" value="Aldehyde Dehydrogenase, Chain A, domain 2"/>
    <property type="match status" value="1"/>
</dbReference>
<accession>A0A917BA36</accession>
<dbReference type="PANTHER" id="PTHR42804">
    <property type="entry name" value="ALDEHYDE DEHYDROGENASE"/>
    <property type="match status" value="1"/>
</dbReference>
<dbReference type="SUPFAM" id="SSF53720">
    <property type="entry name" value="ALDH-like"/>
    <property type="match status" value="1"/>
</dbReference>
<dbReference type="InterPro" id="IPR016161">
    <property type="entry name" value="Ald_DH/histidinol_DH"/>
</dbReference>
<dbReference type="Proteomes" id="UP000598775">
    <property type="component" value="Unassembled WGS sequence"/>
</dbReference>
<dbReference type="AlphaFoldDB" id="A0A917BA36"/>